<protein>
    <submittedName>
        <fullName evidence="1">Uncharacterized protein</fullName>
    </submittedName>
</protein>
<dbReference type="EMBL" id="JBJUIK010000003">
    <property type="protein sequence ID" value="KAL3533617.1"/>
    <property type="molecule type" value="Genomic_DNA"/>
</dbReference>
<dbReference type="Proteomes" id="UP001630127">
    <property type="component" value="Unassembled WGS sequence"/>
</dbReference>
<name>A0ABD3AQW9_9GENT</name>
<gene>
    <name evidence="1" type="ORF">ACH5RR_007138</name>
</gene>
<evidence type="ECO:0000313" key="2">
    <source>
        <dbReference type="Proteomes" id="UP001630127"/>
    </source>
</evidence>
<evidence type="ECO:0000313" key="1">
    <source>
        <dbReference type="EMBL" id="KAL3533617.1"/>
    </source>
</evidence>
<feature type="non-terminal residue" evidence="1">
    <location>
        <position position="50"/>
    </location>
</feature>
<reference evidence="1 2" key="1">
    <citation type="submission" date="2024-11" db="EMBL/GenBank/DDBJ databases">
        <title>A near-complete genome assembly of Cinchona calisaya.</title>
        <authorList>
            <person name="Lian D.C."/>
            <person name="Zhao X.W."/>
            <person name="Wei L."/>
        </authorList>
    </citation>
    <scope>NUCLEOTIDE SEQUENCE [LARGE SCALE GENOMIC DNA]</scope>
    <source>
        <tissue evidence="1">Nenye</tissue>
    </source>
</reference>
<accession>A0ABD3AQW9</accession>
<keyword evidence="2" id="KW-1185">Reference proteome</keyword>
<organism evidence="1 2">
    <name type="scientific">Cinchona calisaya</name>
    <dbReference type="NCBI Taxonomy" id="153742"/>
    <lineage>
        <taxon>Eukaryota</taxon>
        <taxon>Viridiplantae</taxon>
        <taxon>Streptophyta</taxon>
        <taxon>Embryophyta</taxon>
        <taxon>Tracheophyta</taxon>
        <taxon>Spermatophyta</taxon>
        <taxon>Magnoliopsida</taxon>
        <taxon>eudicotyledons</taxon>
        <taxon>Gunneridae</taxon>
        <taxon>Pentapetalae</taxon>
        <taxon>asterids</taxon>
        <taxon>lamiids</taxon>
        <taxon>Gentianales</taxon>
        <taxon>Rubiaceae</taxon>
        <taxon>Cinchonoideae</taxon>
        <taxon>Cinchoneae</taxon>
        <taxon>Cinchona</taxon>
    </lineage>
</organism>
<comment type="caution">
    <text evidence="1">The sequence shown here is derived from an EMBL/GenBank/DDBJ whole genome shotgun (WGS) entry which is preliminary data.</text>
</comment>
<dbReference type="AlphaFoldDB" id="A0ABD3AQW9"/>
<feature type="non-terminal residue" evidence="1">
    <location>
        <position position="1"/>
    </location>
</feature>
<proteinExistence type="predicted"/>
<sequence length="50" mass="5992">TLWSWQFDNFDDKHSLWSILAVEIEDKQNLSPNHKHQGKVPFYIYSLVDT</sequence>